<sequence length="147" mass="16597">MVMSPIQETKMRQRVRVLLLIKTPQRRLPDFLLSVNLKHVKQTSLDISFLLNILEEAGCIGPGDLWQLWNNLQFNLAYWTCSLMWSLPPSHAPTSEVLPCTTIESIHTSSRLVLACYHAVVSEPILGLQLGILLLSRNLFVVLALHA</sequence>
<evidence type="ECO:0000313" key="2">
    <source>
        <dbReference type="EnsemblPlants" id="Pp3c17_19280V3.1"/>
    </source>
</evidence>
<reference evidence="2" key="3">
    <citation type="submission" date="2020-12" db="UniProtKB">
        <authorList>
            <consortium name="EnsemblPlants"/>
        </authorList>
    </citation>
    <scope>IDENTIFICATION</scope>
</reference>
<organism evidence="1">
    <name type="scientific">Physcomitrium patens</name>
    <name type="common">Spreading-leaved earth moss</name>
    <name type="synonym">Physcomitrella patens</name>
    <dbReference type="NCBI Taxonomy" id="3218"/>
    <lineage>
        <taxon>Eukaryota</taxon>
        <taxon>Viridiplantae</taxon>
        <taxon>Streptophyta</taxon>
        <taxon>Embryophyta</taxon>
        <taxon>Bryophyta</taxon>
        <taxon>Bryophytina</taxon>
        <taxon>Bryopsida</taxon>
        <taxon>Funariidae</taxon>
        <taxon>Funariales</taxon>
        <taxon>Funariaceae</taxon>
        <taxon>Physcomitrium</taxon>
    </lineage>
</organism>
<gene>
    <name evidence="1" type="ORF">PHYPA_022317</name>
</gene>
<dbReference type="Gramene" id="Pp3c17_19280V3.1">
    <property type="protein sequence ID" value="Pp3c17_19280V3.1"/>
    <property type="gene ID" value="Pp3c17_19280"/>
</dbReference>
<protein>
    <submittedName>
        <fullName evidence="1 2">Uncharacterized protein</fullName>
    </submittedName>
</protein>
<keyword evidence="3" id="KW-1185">Reference proteome</keyword>
<reference evidence="1 3" key="1">
    <citation type="journal article" date="2008" name="Science">
        <title>The Physcomitrella genome reveals evolutionary insights into the conquest of land by plants.</title>
        <authorList>
            <person name="Rensing S."/>
            <person name="Lang D."/>
            <person name="Zimmer A."/>
            <person name="Terry A."/>
            <person name="Salamov A."/>
            <person name="Shapiro H."/>
            <person name="Nishiyama T."/>
            <person name="Perroud P.-F."/>
            <person name="Lindquist E."/>
            <person name="Kamisugi Y."/>
            <person name="Tanahashi T."/>
            <person name="Sakakibara K."/>
            <person name="Fujita T."/>
            <person name="Oishi K."/>
            <person name="Shin-I T."/>
            <person name="Kuroki Y."/>
            <person name="Toyoda A."/>
            <person name="Suzuki Y."/>
            <person name="Hashimoto A."/>
            <person name="Yamaguchi K."/>
            <person name="Sugano A."/>
            <person name="Kohara Y."/>
            <person name="Fujiyama A."/>
            <person name="Anterola A."/>
            <person name="Aoki S."/>
            <person name="Ashton N."/>
            <person name="Barbazuk W.B."/>
            <person name="Barker E."/>
            <person name="Bennetzen J."/>
            <person name="Bezanilla M."/>
            <person name="Blankenship R."/>
            <person name="Cho S.H."/>
            <person name="Dutcher S."/>
            <person name="Estelle M."/>
            <person name="Fawcett J.A."/>
            <person name="Gundlach H."/>
            <person name="Hanada K."/>
            <person name="Heyl A."/>
            <person name="Hicks K.A."/>
            <person name="Hugh J."/>
            <person name="Lohr M."/>
            <person name="Mayer K."/>
            <person name="Melkozernov A."/>
            <person name="Murata T."/>
            <person name="Nelson D."/>
            <person name="Pils B."/>
            <person name="Prigge M."/>
            <person name="Reiss B."/>
            <person name="Renner T."/>
            <person name="Rombauts S."/>
            <person name="Rushton P."/>
            <person name="Sanderfoot A."/>
            <person name="Schween G."/>
            <person name="Shiu S.-H."/>
            <person name="Stueber K."/>
            <person name="Theodoulou F.L."/>
            <person name="Tu H."/>
            <person name="Van de Peer Y."/>
            <person name="Verrier P.J."/>
            <person name="Waters E."/>
            <person name="Wood A."/>
            <person name="Yang L."/>
            <person name="Cove D."/>
            <person name="Cuming A."/>
            <person name="Hasebe M."/>
            <person name="Lucas S."/>
            <person name="Mishler D.B."/>
            <person name="Reski R."/>
            <person name="Grigoriev I."/>
            <person name="Quatrano R.S."/>
            <person name="Boore J.L."/>
        </authorList>
    </citation>
    <scope>NUCLEOTIDE SEQUENCE [LARGE SCALE GENOMIC DNA]</scope>
    <source>
        <strain evidence="2 3">cv. Gransden 2004</strain>
    </source>
</reference>
<dbReference type="AlphaFoldDB" id="A0A2K1J4L5"/>
<dbReference type="PaxDb" id="3218-PP1S65_157V6.1"/>
<accession>A0A2K1J4L5</accession>
<reference evidence="1 3" key="2">
    <citation type="journal article" date="2018" name="Plant J.">
        <title>The Physcomitrella patens chromosome-scale assembly reveals moss genome structure and evolution.</title>
        <authorList>
            <person name="Lang D."/>
            <person name="Ullrich K.K."/>
            <person name="Murat F."/>
            <person name="Fuchs J."/>
            <person name="Jenkins J."/>
            <person name="Haas F.B."/>
            <person name="Piednoel M."/>
            <person name="Gundlach H."/>
            <person name="Van Bel M."/>
            <person name="Meyberg R."/>
            <person name="Vives C."/>
            <person name="Morata J."/>
            <person name="Symeonidi A."/>
            <person name="Hiss M."/>
            <person name="Muchero W."/>
            <person name="Kamisugi Y."/>
            <person name="Saleh O."/>
            <person name="Blanc G."/>
            <person name="Decker E.L."/>
            <person name="van Gessel N."/>
            <person name="Grimwood J."/>
            <person name="Hayes R.D."/>
            <person name="Graham S.W."/>
            <person name="Gunter L.E."/>
            <person name="McDaniel S.F."/>
            <person name="Hoernstein S.N.W."/>
            <person name="Larsson A."/>
            <person name="Li F.W."/>
            <person name="Perroud P.F."/>
            <person name="Phillips J."/>
            <person name="Ranjan P."/>
            <person name="Rokshar D.S."/>
            <person name="Rothfels C.J."/>
            <person name="Schneider L."/>
            <person name="Shu S."/>
            <person name="Stevenson D.W."/>
            <person name="Thummler F."/>
            <person name="Tillich M."/>
            <person name="Villarreal Aguilar J.C."/>
            <person name="Widiez T."/>
            <person name="Wong G.K."/>
            <person name="Wymore A."/>
            <person name="Zhang Y."/>
            <person name="Zimmer A.D."/>
            <person name="Quatrano R.S."/>
            <person name="Mayer K.F.X."/>
            <person name="Goodstein D."/>
            <person name="Casacuberta J.M."/>
            <person name="Vandepoele K."/>
            <person name="Reski R."/>
            <person name="Cuming A.C."/>
            <person name="Tuskan G.A."/>
            <person name="Maumus F."/>
            <person name="Salse J."/>
            <person name="Schmutz J."/>
            <person name="Rensing S.A."/>
        </authorList>
    </citation>
    <scope>NUCLEOTIDE SEQUENCE [LARGE SCALE GENOMIC DNA]</scope>
    <source>
        <strain evidence="2 3">cv. Gransden 2004</strain>
    </source>
</reference>
<dbReference type="Proteomes" id="UP000006727">
    <property type="component" value="Chromosome 17"/>
</dbReference>
<dbReference type="InParanoid" id="A0A2K1J4L5"/>
<evidence type="ECO:0000313" key="1">
    <source>
        <dbReference type="EMBL" id="PNR36466.1"/>
    </source>
</evidence>
<proteinExistence type="predicted"/>
<dbReference type="EnsemblPlants" id="Pp3c17_19280V3.2">
    <property type="protein sequence ID" value="Pp3c17_19280V3.2"/>
    <property type="gene ID" value="Pp3c17_19280"/>
</dbReference>
<dbReference type="Gramene" id="Pp3c17_19280V3.2">
    <property type="protein sequence ID" value="Pp3c17_19280V3.2"/>
    <property type="gene ID" value="Pp3c17_19280"/>
</dbReference>
<evidence type="ECO:0000313" key="3">
    <source>
        <dbReference type="Proteomes" id="UP000006727"/>
    </source>
</evidence>
<dbReference type="EMBL" id="ABEU02000017">
    <property type="protein sequence ID" value="PNR36466.1"/>
    <property type="molecule type" value="Genomic_DNA"/>
</dbReference>
<dbReference type="EnsemblPlants" id="Pp3c17_19280V3.1">
    <property type="protein sequence ID" value="Pp3c17_19280V3.1"/>
    <property type="gene ID" value="Pp3c17_19280"/>
</dbReference>
<name>A0A2K1J4L5_PHYPA</name>